<reference evidence="2" key="1">
    <citation type="submission" date="2020-02" db="EMBL/GenBank/DDBJ databases">
        <authorList>
            <person name="Meier V. D."/>
        </authorList>
    </citation>
    <scope>NUCLEOTIDE SEQUENCE</scope>
    <source>
        <strain evidence="2">AVDCRST_MAG53</strain>
    </source>
</reference>
<proteinExistence type="predicted"/>
<name>A0A6J4SSP1_9ACTN</name>
<protein>
    <submittedName>
        <fullName evidence="2">Uncharacterized protein</fullName>
    </submittedName>
</protein>
<dbReference type="AlphaFoldDB" id="A0A6J4SSP1"/>
<feature type="non-terminal residue" evidence="2">
    <location>
        <position position="1"/>
    </location>
</feature>
<dbReference type="EMBL" id="CADCVR010000071">
    <property type="protein sequence ID" value="CAA9504129.1"/>
    <property type="molecule type" value="Genomic_DNA"/>
</dbReference>
<gene>
    <name evidence="2" type="ORF">AVDCRST_MAG53-2322</name>
</gene>
<feature type="non-terminal residue" evidence="2">
    <location>
        <position position="263"/>
    </location>
</feature>
<feature type="compositionally biased region" description="Low complexity" evidence="1">
    <location>
        <begin position="137"/>
        <end position="151"/>
    </location>
</feature>
<feature type="compositionally biased region" description="Low complexity" evidence="1">
    <location>
        <begin position="163"/>
        <end position="181"/>
    </location>
</feature>
<accession>A0A6J4SSP1</accession>
<sequence length="263" mass="28885">CSCMWSRTTVSPATWLSRRWPSVWSRRSRRRRSSPPPSGRSTRSPQASWSRSSPSTRGRRSASSSTTSRRAVTRPTRAMPTRESASRRARRPTARSSSGRTPGSRWPSCATRCRSPTSTCRPPARSSARGTSFPQRSAGSSGATAAWSASAFRPNWCRPSRETSSPIPTATATSRPRACSRPRTTGTVCSFVWGTRRRRRSSPTEPSRSRRVSSRWLRAPRGGRWSRAGSGASWSSSCAAEAPPRDSVTRHPGRPSSSPGCRY</sequence>
<feature type="compositionally biased region" description="Low complexity" evidence="1">
    <location>
        <begin position="39"/>
        <end position="83"/>
    </location>
</feature>
<evidence type="ECO:0000313" key="2">
    <source>
        <dbReference type="EMBL" id="CAA9504129.1"/>
    </source>
</evidence>
<feature type="compositionally biased region" description="Low complexity" evidence="1">
    <location>
        <begin position="219"/>
        <end position="242"/>
    </location>
</feature>
<evidence type="ECO:0000256" key="1">
    <source>
        <dbReference type="SAM" id="MobiDB-lite"/>
    </source>
</evidence>
<feature type="region of interest" description="Disordered" evidence="1">
    <location>
        <begin position="22"/>
        <end position="263"/>
    </location>
</feature>
<organism evidence="2">
    <name type="scientific">uncultured Solirubrobacteraceae bacterium</name>
    <dbReference type="NCBI Taxonomy" id="1162706"/>
    <lineage>
        <taxon>Bacteria</taxon>
        <taxon>Bacillati</taxon>
        <taxon>Actinomycetota</taxon>
        <taxon>Thermoleophilia</taxon>
        <taxon>Solirubrobacterales</taxon>
        <taxon>Solirubrobacteraceae</taxon>
        <taxon>environmental samples</taxon>
    </lineage>
</organism>